<dbReference type="OMA" id="PKFWCQS"/>
<comment type="subunit">
    <text evidence="2">Homodimer; disulfide-linked.</text>
</comment>
<organism evidence="17 18">
    <name type="scientific">Ornithorhynchus anatinus</name>
    <name type="common">Duckbill platypus</name>
    <dbReference type="NCBI Taxonomy" id="9258"/>
    <lineage>
        <taxon>Eukaryota</taxon>
        <taxon>Metazoa</taxon>
        <taxon>Chordata</taxon>
        <taxon>Craniata</taxon>
        <taxon>Vertebrata</taxon>
        <taxon>Euteleostomi</taxon>
        <taxon>Mammalia</taxon>
        <taxon>Monotremata</taxon>
        <taxon>Ornithorhynchidae</taxon>
        <taxon>Ornithorhynchus</taxon>
    </lineage>
</organism>
<evidence type="ECO:0000256" key="11">
    <source>
        <dbReference type="ARBA" id="ARBA00041094"/>
    </source>
</evidence>
<evidence type="ECO:0000256" key="2">
    <source>
        <dbReference type="ARBA" id="ARBA00011748"/>
    </source>
</evidence>
<dbReference type="InParanoid" id="F7F361"/>
<dbReference type="InterPro" id="IPR003119">
    <property type="entry name" value="SAP_A"/>
</dbReference>
<evidence type="ECO:0000256" key="12">
    <source>
        <dbReference type="ARBA" id="ARBA00041785"/>
    </source>
</evidence>
<dbReference type="InterPro" id="IPR008139">
    <property type="entry name" value="SaposinB_dom"/>
</dbReference>
<feature type="domain" description="Saposin B-type" evidence="15">
    <location>
        <begin position="273"/>
        <end position="344"/>
    </location>
</feature>
<dbReference type="GO" id="GO:0005771">
    <property type="term" value="C:multivesicular body"/>
    <property type="evidence" value="ECO:0000318"/>
    <property type="project" value="GO_Central"/>
</dbReference>
<evidence type="ECO:0000256" key="4">
    <source>
        <dbReference type="ARBA" id="ARBA00022525"/>
    </source>
</evidence>
<reference evidence="17 18" key="1">
    <citation type="journal article" date="2008" name="Nature">
        <title>Genome analysis of the platypus reveals unique signatures of evolution.</title>
        <authorList>
            <person name="Warren W.C."/>
            <person name="Hillier L.W."/>
            <person name="Marshall Graves J.A."/>
            <person name="Birney E."/>
            <person name="Ponting C.P."/>
            <person name="Grutzner F."/>
            <person name="Belov K."/>
            <person name="Miller W."/>
            <person name="Clarke L."/>
            <person name="Chinwalla A.T."/>
            <person name="Yang S.P."/>
            <person name="Heger A."/>
            <person name="Locke D.P."/>
            <person name="Miethke P."/>
            <person name="Waters P.D."/>
            <person name="Veyrunes F."/>
            <person name="Fulton L."/>
            <person name="Fulton B."/>
            <person name="Graves T."/>
            <person name="Wallis J."/>
            <person name="Puente X.S."/>
            <person name="Lopez-Otin C."/>
            <person name="Ordonez G.R."/>
            <person name="Eichler E.E."/>
            <person name="Chen L."/>
            <person name="Cheng Z."/>
            <person name="Deakin J.E."/>
            <person name="Alsop A."/>
            <person name="Thompson K."/>
            <person name="Kirby P."/>
            <person name="Papenfuss A.T."/>
            <person name="Wakefield M.J."/>
            <person name="Olender T."/>
            <person name="Lancet D."/>
            <person name="Huttley G.A."/>
            <person name="Smit A.F."/>
            <person name="Pask A."/>
            <person name="Temple-Smith P."/>
            <person name="Batzer M.A."/>
            <person name="Walker J.A."/>
            <person name="Konkel M.K."/>
            <person name="Harris R.S."/>
            <person name="Whittington C.M."/>
            <person name="Wong E.S."/>
            <person name="Gemmell N.J."/>
            <person name="Buschiazzo E."/>
            <person name="Vargas Jentzsch I.M."/>
            <person name="Merkel A."/>
            <person name="Schmitz J."/>
            <person name="Zemann A."/>
            <person name="Churakov G."/>
            <person name="Kriegs J.O."/>
            <person name="Brosius J."/>
            <person name="Murchison E.P."/>
            <person name="Sachidanandam R."/>
            <person name="Smith C."/>
            <person name="Hannon G.J."/>
            <person name="Tsend-Ayush E."/>
            <person name="McMillan D."/>
            <person name="Attenborough R."/>
            <person name="Rens W."/>
            <person name="Ferguson-Smith M."/>
            <person name="Lefevre C.M."/>
            <person name="Sharp J.A."/>
            <person name="Nicholas K.R."/>
            <person name="Ray D.A."/>
            <person name="Kube M."/>
            <person name="Reinhardt R."/>
            <person name="Pringle T.H."/>
            <person name="Taylor J."/>
            <person name="Jones R.C."/>
            <person name="Nixon B."/>
            <person name="Dacheux J.L."/>
            <person name="Niwa H."/>
            <person name="Sekita Y."/>
            <person name="Huang X."/>
            <person name="Stark A."/>
            <person name="Kheradpour P."/>
            <person name="Kellis M."/>
            <person name="Flicek P."/>
            <person name="Chen Y."/>
            <person name="Webber C."/>
            <person name="Hardison R."/>
            <person name="Nelson J."/>
            <person name="Hallsworth-Pepin K."/>
            <person name="Delehaunty K."/>
            <person name="Markovic C."/>
            <person name="Minx P."/>
            <person name="Feng Y."/>
            <person name="Kremitzki C."/>
            <person name="Mitreva M."/>
            <person name="Glasscock J."/>
            <person name="Wylie T."/>
            <person name="Wohldmann P."/>
            <person name="Thiru P."/>
            <person name="Nhan M.N."/>
            <person name="Pohl C.S."/>
            <person name="Smith S.M."/>
            <person name="Hou S."/>
            <person name="Nefedov M."/>
            <person name="de Jong P.J."/>
            <person name="Renfree M.B."/>
            <person name="Mardis E.R."/>
            <person name="Wilson R.K."/>
        </authorList>
    </citation>
    <scope>NUCLEOTIDE SEQUENCE [LARGE SCALE GENOMIC DNA]</scope>
    <source>
        <strain evidence="17 18">Glennie</strain>
    </source>
</reference>
<dbReference type="GO" id="GO:0016020">
    <property type="term" value="C:membrane"/>
    <property type="evidence" value="ECO:0007669"/>
    <property type="project" value="GOC"/>
</dbReference>
<dbReference type="GO" id="GO:0007585">
    <property type="term" value="P:respiratory gaseous exchange by respiratory system"/>
    <property type="evidence" value="ECO:0007669"/>
    <property type="project" value="UniProtKB-KW"/>
</dbReference>
<dbReference type="GO" id="GO:0005615">
    <property type="term" value="C:extracellular space"/>
    <property type="evidence" value="ECO:0000318"/>
    <property type="project" value="GO_Central"/>
</dbReference>
<accession>F7F361</accession>
<keyword evidence="6 14" id="KW-0732">Signal</keyword>
<evidence type="ECO:0000256" key="1">
    <source>
        <dbReference type="ARBA" id="ARBA00004364"/>
    </source>
</evidence>
<comment type="subcellular location">
    <subcellularLocation>
        <location evidence="1">Secreted</location>
        <location evidence="1">Extracellular space</location>
        <location evidence="1">Surface film</location>
    </subcellularLocation>
</comment>
<dbReference type="GO" id="GO:0005764">
    <property type="term" value="C:lysosome"/>
    <property type="evidence" value="ECO:0007669"/>
    <property type="project" value="InterPro"/>
</dbReference>
<keyword evidence="9" id="KW-0325">Glycoprotein</keyword>
<feature type="region of interest" description="Disordered" evidence="13">
    <location>
        <begin position="135"/>
        <end position="163"/>
    </location>
</feature>
<dbReference type="PROSITE" id="PS51110">
    <property type="entry name" value="SAP_A"/>
    <property type="match status" value="1"/>
</dbReference>
<evidence type="ECO:0000256" key="3">
    <source>
        <dbReference type="ARBA" id="ARBA00022439"/>
    </source>
</evidence>
<evidence type="ECO:0000256" key="5">
    <source>
        <dbReference type="ARBA" id="ARBA00022713"/>
    </source>
</evidence>
<dbReference type="PANTHER" id="PTHR11480">
    <property type="entry name" value="SAPOSIN-RELATED"/>
    <property type="match status" value="1"/>
</dbReference>
<evidence type="ECO:0000259" key="16">
    <source>
        <dbReference type="PROSITE" id="PS51110"/>
    </source>
</evidence>
<sequence>GHPRANMTWTILLLLTLACLTRAARIPETPECTLGPKFWCQDVETALRCGALGHCLREGWPLLQMGNLCQECKDVVRIFTNIAKEMLFQDTVKQYLEQECAMFPLKALALHCQYALEEYFPVIVTFFKSQIVSPPRLPPPKSPETLGSCGPDPKDPSSSGPLPLRNGAPLSLRPSRLPQGLPGQEFPIPLPYCWLCRNLLNRVQGVIPKSFLGVAVAQVCNVVPLAVGGICHCLAERYIVILLDSLLGRLLPQLVCGLILHCSAPPPALWLPSAPDCGLCLSVTSQVCPGLRPNSTERDKVLALLQACDSPALDWRECQAFMEQYYPQLQALLPHGWDPHTTCQVGAARGPPPPGPDARVGGNPGGWGWLLSLSRSPAGRIPHPIGTGDM</sequence>
<dbReference type="HOGENOM" id="CLU_063244_0_0_1"/>
<comment type="function">
    <text evidence="10">Pulmonary surfactant-associated proteins promote alveolar stability by lowering the surface tension at the air-liquid interface in the peripheral air spaces. SP-B increases the collapse pressure of palmitic acid to nearly 70 millinewtons per meter.</text>
</comment>
<dbReference type="PROSITE" id="PS50015">
    <property type="entry name" value="SAP_B"/>
    <property type="match status" value="3"/>
</dbReference>
<keyword evidence="8" id="KW-1015">Disulfide bond</keyword>
<dbReference type="Ensembl" id="ENSOANT00000014106.2">
    <property type="protein sequence ID" value="ENSOANP00000014103.2"/>
    <property type="gene ID" value="ENSOANG00000008859.4"/>
</dbReference>
<evidence type="ECO:0000259" key="15">
    <source>
        <dbReference type="PROSITE" id="PS50015"/>
    </source>
</evidence>
<dbReference type="SUPFAM" id="SSF47862">
    <property type="entry name" value="Saposin"/>
    <property type="match status" value="2"/>
</dbReference>
<dbReference type="FunFam" id="1.10.225.10:FF:000008">
    <property type="entry name" value="Pulmonary surfactant-associated protein B"/>
    <property type="match status" value="1"/>
</dbReference>
<feature type="signal peptide" evidence="14">
    <location>
        <begin position="1"/>
        <end position="23"/>
    </location>
</feature>
<keyword evidence="3" id="KW-0767">Surface film</keyword>
<evidence type="ECO:0000256" key="6">
    <source>
        <dbReference type="ARBA" id="ARBA00022729"/>
    </source>
</evidence>
<dbReference type="Proteomes" id="UP000002279">
    <property type="component" value="Chromosome 11"/>
</dbReference>
<evidence type="ECO:0000313" key="17">
    <source>
        <dbReference type="Ensembl" id="ENSOANP00000014103.2"/>
    </source>
</evidence>
<dbReference type="GeneTree" id="ENSGT00940000161711"/>
<feature type="domain" description="Saposin A-type" evidence="16">
    <location>
        <begin position="25"/>
        <end position="65"/>
    </location>
</feature>
<proteinExistence type="predicted"/>
<evidence type="ECO:0000256" key="13">
    <source>
        <dbReference type="SAM" id="MobiDB-lite"/>
    </source>
</evidence>
<reference evidence="17" key="2">
    <citation type="submission" date="2025-08" db="UniProtKB">
        <authorList>
            <consortium name="Ensembl"/>
        </authorList>
    </citation>
    <scope>IDENTIFICATION</scope>
    <source>
        <strain evidence="17">Glennie</strain>
    </source>
</reference>
<keyword evidence="7" id="KW-0677">Repeat</keyword>
<dbReference type="InterPro" id="IPR008373">
    <property type="entry name" value="Saposin"/>
</dbReference>
<dbReference type="STRING" id="9258.ENSOANP00000014103"/>
<evidence type="ECO:0000256" key="7">
    <source>
        <dbReference type="ARBA" id="ARBA00022737"/>
    </source>
</evidence>
<feature type="domain" description="Saposin B-type" evidence="15">
    <location>
        <begin position="65"/>
        <end position="153"/>
    </location>
</feature>
<evidence type="ECO:0000256" key="8">
    <source>
        <dbReference type="ARBA" id="ARBA00023157"/>
    </source>
</evidence>
<evidence type="ECO:0000256" key="10">
    <source>
        <dbReference type="ARBA" id="ARBA00037221"/>
    </source>
</evidence>
<dbReference type="GO" id="GO:0006665">
    <property type="term" value="P:sphingolipid metabolic process"/>
    <property type="evidence" value="ECO:0007669"/>
    <property type="project" value="InterPro"/>
</dbReference>
<dbReference type="InterPro" id="IPR008138">
    <property type="entry name" value="SapB_2"/>
</dbReference>
<dbReference type="eggNOG" id="KOG1340">
    <property type="taxonomic scope" value="Eukaryota"/>
</dbReference>
<evidence type="ECO:0000256" key="9">
    <source>
        <dbReference type="ARBA" id="ARBA00023180"/>
    </source>
</evidence>
<dbReference type="InterPro" id="IPR011001">
    <property type="entry name" value="Saposin-like"/>
</dbReference>
<dbReference type="FunCoup" id="F7F361">
    <property type="interactions" value="20"/>
</dbReference>
<dbReference type="SMART" id="SM00741">
    <property type="entry name" value="SapB"/>
    <property type="match status" value="3"/>
</dbReference>
<dbReference type="AlphaFoldDB" id="F7F361"/>
<feature type="domain" description="Saposin B-type" evidence="15">
    <location>
        <begin position="189"/>
        <end position="266"/>
    </location>
</feature>
<evidence type="ECO:0000256" key="14">
    <source>
        <dbReference type="SAM" id="SignalP"/>
    </source>
</evidence>
<evidence type="ECO:0000313" key="18">
    <source>
        <dbReference type="Proteomes" id="UP000002279"/>
    </source>
</evidence>
<dbReference type="PRINTS" id="PR01797">
    <property type="entry name" value="SAPOSIN"/>
</dbReference>
<reference evidence="17" key="3">
    <citation type="submission" date="2025-09" db="UniProtKB">
        <authorList>
            <consortium name="Ensembl"/>
        </authorList>
    </citation>
    <scope>IDENTIFICATION</scope>
    <source>
        <strain evidence="17">Glennie</strain>
    </source>
</reference>
<dbReference type="Gene3D" id="1.10.225.10">
    <property type="entry name" value="Saposin-like"/>
    <property type="match status" value="2"/>
</dbReference>
<dbReference type="Pfam" id="PF03489">
    <property type="entry name" value="SapB_2"/>
    <property type="match status" value="1"/>
</dbReference>
<keyword evidence="5" id="KW-0305">Gaseous exchange</keyword>
<dbReference type="Pfam" id="PF02199">
    <property type="entry name" value="SapA"/>
    <property type="match status" value="1"/>
</dbReference>
<protein>
    <recommendedName>
        <fullName evidence="11">Pulmonary surfactant-associated protein B</fullName>
    </recommendedName>
    <alternativeName>
        <fullName evidence="12">Pulmonary surfactant-associated proteolipid SPL(Phe)</fullName>
    </alternativeName>
</protein>
<name>F7F361_ORNAN</name>
<keyword evidence="18" id="KW-1185">Reference proteome</keyword>
<dbReference type="InterPro" id="IPR051428">
    <property type="entry name" value="Sphingo_Act-Surfact_Prot"/>
</dbReference>
<dbReference type="GO" id="GO:0097208">
    <property type="term" value="C:alveolar lamellar body"/>
    <property type="evidence" value="ECO:0000318"/>
    <property type="project" value="GO_Central"/>
</dbReference>
<keyword evidence="4" id="KW-0964">Secreted</keyword>
<feature type="chain" id="PRO_5027618945" description="Pulmonary surfactant-associated protein B" evidence="14">
    <location>
        <begin position="24"/>
        <end position="390"/>
    </location>
</feature>
<dbReference type="PANTHER" id="PTHR11480:SF33">
    <property type="entry name" value="PULMONARY SURFACTANT-ASSOCIATED PROTEIN B"/>
    <property type="match status" value="1"/>
</dbReference>
<dbReference type="SMART" id="SM00162">
    <property type="entry name" value="SAPA"/>
    <property type="match status" value="1"/>
</dbReference>